<sequence length="49" mass="5343">MDPEIEECLRALAESVAAWGITTEELLERLPLVYQAGESLPVLSEAVEA</sequence>
<evidence type="ECO:0000313" key="1">
    <source>
        <dbReference type="EMBL" id="MFC0673542.1"/>
    </source>
</evidence>
<comment type="caution">
    <text evidence="1">The sequence shown here is derived from an EMBL/GenBank/DDBJ whole genome shotgun (WGS) entry which is preliminary data.</text>
</comment>
<gene>
    <name evidence="1" type="ORF">ACFFF6_06190</name>
</gene>
<proteinExistence type="predicted"/>
<name>A0ABV6RAZ5_9MICO</name>
<organism evidence="1 2">
    <name type="scientific">Brachybacterium hainanense</name>
    <dbReference type="NCBI Taxonomy" id="1541174"/>
    <lineage>
        <taxon>Bacteria</taxon>
        <taxon>Bacillati</taxon>
        <taxon>Actinomycetota</taxon>
        <taxon>Actinomycetes</taxon>
        <taxon>Micrococcales</taxon>
        <taxon>Dermabacteraceae</taxon>
        <taxon>Brachybacterium</taxon>
    </lineage>
</organism>
<protein>
    <submittedName>
        <fullName evidence="1">Uncharacterized protein</fullName>
    </submittedName>
</protein>
<reference evidence="1 2" key="1">
    <citation type="submission" date="2024-09" db="EMBL/GenBank/DDBJ databases">
        <authorList>
            <person name="Sun Q."/>
            <person name="Mori K."/>
        </authorList>
    </citation>
    <scope>NUCLEOTIDE SEQUENCE [LARGE SCALE GENOMIC DNA]</scope>
    <source>
        <strain evidence="1 2">CICC 10874</strain>
    </source>
</reference>
<dbReference type="Proteomes" id="UP001589793">
    <property type="component" value="Unassembled WGS sequence"/>
</dbReference>
<dbReference type="EMBL" id="JBHLSV010000005">
    <property type="protein sequence ID" value="MFC0673542.1"/>
    <property type="molecule type" value="Genomic_DNA"/>
</dbReference>
<dbReference type="RefSeq" id="WP_376979185.1">
    <property type="nucleotide sequence ID" value="NZ_JBHLSV010000005.1"/>
</dbReference>
<keyword evidence="2" id="KW-1185">Reference proteome</keyword>
<evidence type="ECO:0000313" key="2">
    <source>
        <dbReference type="Proteomes" id="UP001589793"/>
    </source>
</evidence>
<accession>A0ABV6RAZ5</accession>